<feature type="non-terminal residue" evidence="2">
    <location>
        <position position="140"/>
    </location>
</feature>
<evidence type="ECO:0000313" key="2">
    <source>
        <dbReference type="EMBL" id="GFD31547.1"/>
    </source>
</evidence>
<accession>A0A699V8Y2</accession>
<organism evidence="2">
    <name type="scientific">Tanacetum cinerariifolium</name>
    <name type="common">Dalmatian daisy</name>
    <name type="synonym">Chrysanthemum cinerariifolium</name>
    <dbReference type="NCBI Taxonomy" id="118510"/>
    <lineage>
        <taxon>Eukaryota</taxon>
        <taxon>Viridiplantae</taxon>
        <taxon>Streptophyta</taxon>
        <taxon>Embryophyta</taxon>
        <taxon>Tracheophyta</taxon>
        <taxon>Spermatophyta</taxon>
        <taxon>Magnoliopsida</taxon>
        <taxon>eudicotyledons</taxon>
        <taxon>Gunneridae</taxon>
        <taxon>Pentapetalae</taxon>
        <taxon>asterids</taxon>
        <taxon>campanulids</taxon>
        <taxon>Asterales</taxon>
        <taxon>Asteraceae</taxon>
        <taxon>Asteroideae</taxon>
        <taxon>Anthemideae</taxon>
        <taxon>Anthemidinae</taxon>
        <taxon>Tanacetum</taxon>
    </lineage>
</organism>
<dbReference type="EMBL" id="BKCJ011415258">
    <property type="protein sequence ID" value="GFD31547.1"/>
    <property type="molecule type" value="Genomic_DNA"/>
</dbReference>
<name>A0A699V8Y2_TANCI</name>
<comment type="caution">
    <text evidence="2">The sequence shown here is derived from an EMBL/GenBank/DDBJ whole genome shotgun (WGS) entry which is preliminary data.</text>
</comment>
<dbReference type="AlphaFoldDB" id="A0A699V8Y2"/>
<protein>
    <submittedName>
        <fullName evidence="2">Uncharacterized protein</fullName>
    </submittedName>
</protein>
<feature type="compositionally biased region" description="Low complexity" evidence="1">
    <location>
        <begin position="125"/>
        <end position="140"/>
    </location>
</feature>
<reference evidence="2" key="1">
    <citation type="journal article" date="2019" name="Sci. Rep.">
        <title>Draft genome of Tanacetum cinerariifolium, the natural source of mosquito coil.</title>
        <authorList>
            <person name="Yamashiro T."/>
            <person name="Shiraishi A."/>
            <person name="Satake H."/>
            <person name="Nakayama K."/>
        </authorList>
    </citation>
    <scope>NUCLEOTIDE SEQUENCE</scope>
</reference>
<feature type="compositionally biased region" description="Polar residues" evidence="1">
    <location>
        <begin position="109"/>
        <end position="122"/>
    </location>
</feature>
<gene>
    <name evidence="2" type="ORF">Tci_903516</name>
</gene>
<sequence length="140" mass="14647">SCVVDTQSNTPPDSYSAASYFGGVTESFNQQLTLEYLLVMLQAGKGPAPILLTPGQISSGLVPNAVPTSPYAPPTNKELEILFQPMFDECLNPPRADRPGFPAQAVQPPVSSAGTPLSTTIDQDAPSPHISPSSSAPQSH</sequence>
<proteinExistence type="predicted"/>
<feature type="region of interest" description="Disordered" evidence="1">
    <location>
        <begin position="91"/>
        <end position="140"/>
    </location>
</feature>
<evidence type="ECO:0000256" key="1">
    <source>
        <dbReference type="SAM" id="MobiDB-lite"/>
    </source>
</evidence>
<feature type="non-terminal residue" evidence="2">
    <location>
        <position position="1"/>
    </location>
</feature>